<organism evidence="1 2">
    <name type="scientific">Hypoxylon rubiginosum</name>
    <dbReference type="NCBI Taxonomy" id="110542"/>
    <lineage>
        <taxon>Eukaryota</taxon>
        <taxon>Fungi</taxon>
        <taxon>Dikarya</taxon>
        <taxon>Ascomycota</taxon>
        <taxon>Pezizomycotina</taxon>
        <taxon>Sordariomycetes</taxon>
        <taxon>Xylariomycetidae</taxon>
        <taxon>Xylariales</taxon>
        <taxon>Hypoxylaceae</taxon>
        <taxon>Hypoxylon</taxon>
    </lineage>
</organism>
<dbReference type="EMBL" id="MU394283">
    <property type="protein sequence ID" value="KAI6092566.1"/>
    <property type="molecule type" value="Genomic_DNA"/>
</dbReference>
<gene>
    <name evidence="1" type="ORF">F4821DRAFT_224374</name>
</gene>
<evidence type="ECO:0000313" key="2">
    <source>
        <dbReference type="Proteomes" id="UP001497680"/>
    </source>
</evidence>
<proteinExistence type="predicted"/>
<evidence type="ECO:0000313" key="1">
    <source>
        <dbReference type="EMBL" id="KAI6092566.1"/>
    </source>
</evidence>
<dbReference type="Proteomes" id="UP001497680">
    <property type="component" value="Unassembled WGS sequence"/>
</dbReference>
<reference evidence="1 2" key="1">
    <citation type="journal article" date="2022" name="New Phytol.">
        <title>Ecological generalism drives hyperdiversity of secondary metabolite gene clusters in xylarialean endophytes.</title>
        <authorList>
            <person name="Franco M.E.E."/>
            <person name="Wisecaver J.H."/>
            <person name="Arnold A.E."/>
            <person name="Ju Y.M."/>
            <person name="Slot J.C."/>
            <person name="Ahrendt S."/>
            <person name="Moore L.P."/>
            <person name="Eastman K.E."/>
            <person name="Scott K."/>
            <person name="Konkel Z."/>
            <person name="Mondo S.J."/>
            <person name="Kuo A."/>
            <person name="Hayes R.D."/>
            <person name="Haridas S."/>
            <person name="Andreopoulos B."/>
            <person name="Riley R."/>
            <person name="LaButti K."/>
            <person name="Pangilinan J."/>
            <person name="Lipzen A."/>
            <person name="Amirebrahimi M."/>
            <person name="Yan J."/>
            <person name="Adam C."/>
            <person name="Keymanesh K."/>
            <person name="Ng V."/>
            <person name="Louie K."/>
            <person name="Northen T."/>
            <person name="Drula E."/>
            <person name="Henrissat B."/>
            <person name="Hsieh H.M."/>
            <person name="Youens-Clark K."/>
            <person name="Lutzoni F."/>
            <person name="Miadlikowska J."/>
            <person name="Eastwood D.C."/>
            <person name="Hamelin R.C."/>
            <person name="Grigoriev I.V."/>
            <person name="U'Ren J.M."/>
        </authorList>
    </citation>
    <scope>NUCLEOTIDE SEQUENCE [LARGE SCALE GENOMIC DNA]</scope>
    <source>
        <strain evidence="1 2">ER1909</strain>
    </source>
</reference>
<comment type="caution">
    <text evidence="1">The sequence shown here is derived from an EMBL/GenBank/DDBJ whole genome shotgun (WGS) entry which is preliminary data.</text>
</comment>
<name>A0ACC0DIC3_9PEZI</name>
<protein>
    <submittedName>
        <fullName evidence="1">FAD/NAD(P)-binding domain-containing protein</fullName>
    </submittedName>
</protein>
<accession>A0ACC0DIC3</accession>
<sequence>MTFRVLIIGAGIAGPALALMLVRSGRDYDITIVERSPHLRAAGQQVDLRAQGIPILSKLGLFESIKSKSVGESGVAFVNAAGEPQAVFGVNDSGKGQQALTSEYEIMRGDVVDILYNASLSAARDAEKLPSGPRLRYEFGKSITELQQDDSGVDVQFSDGRHARYDIVVGADGQSSRTRQMFHKEEAFSFTGLYLAYFSVPRTEADTNLAKVFHLPERRVVATRSGNRPVTQVYLATMVGTEELKLSLRRNTDDQKALWKSLFMDCEWQNDRLMDGLEKTTDFYAQQIGQVKMDRWYKGRVVLLGDSAFCPSPITGMGTTAAFVGAYVLAGELVKHGEDIPAALASYNETLRPFISEIQRMPPGAPWIFYPRTTWGIWFLQMCFWVVAFLRIDQIFHQLMPEDRGNCKVPEYPDLKLD</sequence>
<keyword evidence="2" id="KW-1185">Reference proteome</keyword>